<keyword evidence="2" id="KW-1133">Transmembrane helix</keyword>
<dbReference type="KEGG" id="oni:Osc7112_2113"/>
<name>K9VF73_9CYAN</name>
<accession>K9VF73</accession>
<feature type="region of interest" description="Disordered" evidence="1">
    <location>
        <begin position="398"/>
        <end position="461"/>
    </location>
</feature>
<keyword evidence="2" id="KW-0812">Transmembrane</keyword>
<feature type="compositionally biased region" description="Low complexity" evidence="1">
    <location>
        <begin position="403"/>
        <end position="453"/>
    </location>
</feature>
<dbReference type="eggNOG" id="COG1512">
    <property type="taxonomic scope" value="Bacteria"/>
</dbReference>
<evidence type="ECO:0000256" key="3">
    <source>
        <dbReference type="SAM" id="SignalP"/>
    </source>
</evidence>
<feature type="signal peptide" evidence="3">
    <location>
        <begin position="1"/>
        <end position="29"/>
    </location>
</feature>
<feature type="chain" id="PRO_5003936779" description="TPM domain-containing protein" evidence="3">
    <location>
        <begin position="30"/>
        <end position="461"/>
    </location>
</feature>
<keyword evidence="3" id="KW-0732">Signal</keyword>
<proteinExistence type="predicted"/>
<evidence type="ECO:0000256" key="2">
    <source>
        <dbReference type="SAM" id="Phobius"/>
    </source>
</evidence>
<dbReference type="Pfam" id="PF04536">
    <property type="entry name" value="TPM_phosphatase"/>
    <property type="match status" value="1"/>
</dbReference>
<organism evidence="5 6">
    <name type="scientific">Phormidium nigroviride PCC 7112</name>
    <dbReference type="NCBI Taxonomy" id="179408"/>
    <lineage>
        <taxon>Bacteria</taxon>
        <taxon>Bacillati</taxon>
        <taxon>Cyanobacteriota</taxon>
        <taxon>Cyanophyceae</taxon>
        <taxon>Oscillatoriophycideae</taxon>
        <taxon>Oscillatoriales</taxon>
        <taxon>Oscillatoriaceae</taxon>
        <taxon>Phormidium</taxon>
    </lineage>
</organism>
<dbReference type="PANTHER" id="PTHR30373:SF2">
    <property type="entry name" value="UPF0603 PROTEIN YGCG"/>
    <property type="match status" value="1"/>
</dbReference>
<dbReference type="EMBL" id="CP003614">
    <property type="protein sequence ID" value="AFZ06581.1"/>
    <property type="molecule type" value="Genomic_DNA"/>
</dbReference>
<dbReference type="STRING" id="179408.Osc7112_2113"/>
<feature type="compositionally biased region" description="Low complexity" evidence="1">
    <location>
        <begin position="202"/>
        <end position="211"/>
    </location>
</feature>
<dbReference type="RefSeq" id="WP_015175886.1">
    <property type="nucleotide sequence ID" value="NC_019729.1"/>
</dbReference>
<sequence precursor="true">MQLQFSNKQIIWIGLLCFSAIALPVTSQAITVQEVPNPRQVNNTWVTDNANILSDSTETQLNQMISDLEAKNGSEIAVVTVPNTKPSATPKAFATELFNVWGIGKKGKNNGALLLISSGERRVQIETGSGIQSILPDAKVVGIIQTEITPRFKQQDFDGGTLAGTKALVNVLQTPIVNSQSQTTLPLAPIVPSQGVKPSPIPSQSPVISNSTSTGEDSSNLIYGLLGLLFIAFIAFIPCFIIFRIFRSLFSRISRYRHRRYPRNYSSHNCNYGSHSPNYSSNNRNYSSHSPNYSSHSVYYSSTSDYSSNSSSDDCGGYYSSNSSDYSISNSDCGGSFGGGDSSGGGAGADYSSSSSSSSDCGGSFGGGDSSGGGGGADYSSISSSDCGGSFGGGNSTGGGAGADYSSSSSSSSDYSSSSSSGDYSSSSSSSDYSSSSSSSDYSSSSSSSDYSSSGGGGGDW</sequence>
<feature type="region of interest" description="Disordered" evidence="1">
    <location>
        <begin position="195"/>
        <end position="215"/>
    </location>
</feature>
<dbReference type="Proteomes" id="UP000010478">
    <property type="component" value="Chromosome"/>
</dbReference>
<reference evidence="5 6" key="1">
    <citation type="submission" date="2012-05" db="EMBL/GenBank/DDBJ databases">
        <title>Finished chromosome of genome of Oscillatoria sp. PCC 7112.</title>
        <authorList>
            <consortium name="US DOE Joint Genome Institute"/>
            <person name="Gugger M."/>
            <person name="Coursin T."/>
            <person name="Rippka R."/>
            <person name="Tandeau De Marsac N."/>
            <person name="Huntemann M."/>
            <person name="Wei C.-L."/>
            <person name="Han J."/>
            <person name="Detter J.C."/>
            <person name="Han C."/>
            <person name="Tapia R."/>
            <person name="Davenport K."/>
            <person name="Daligault H."/>
            <person name="Erkkila T."/>
            <person name="Gu W."/>
            <person name="Munk A.C.C."/>
            <person name="Teshima H."/>
            <person name="Xu Y."/>
            <person name="Chain P."/>
            <person name="Chen A."/>
            <person name="Krypides N."/>
            <person name="Mavromatis K."/>
            <person name="Markowitz V."/>
            <person name="Szeto E."/>
            <person name="Ivanova N."/>
            <person name="Mikhailova N."/>
            <person name="Ovchinnikova G."/>
            <person name="Pagani I."/>
            <person name="Pati A."/>
            <person name="Goodwin L."/>
            <person name="Peters L."/>
            <person name="Pitluck S."/>
            <person name="Woyke T."/>
            <person name="Kerfeld C."/>
        </authorList>
    </citation>
    <scope>NUCLEOTIDE SEQUENCE [LARGE SCALE GENOMIC DNA]</scope>
    <source>
        <strain evidence="5 6">PCC 7112</strain>
    </source>
</reference>
<evidence type="ECO:0000256" key="1">
    <source>
        <dbReference type="SAM" id="MobiDB-lite"/>
    </source>
</evidence>
<dbReference type="HOGENOM" id="CLU_592922_0_0_3"/>
<feature type="compositionally biased region" description="Gly residues" evidence="1">
    <location>
        <begin position="363"/>
        <end position="377"/>
    </location>
</feature>
<feature type="region of interest" description="Disordered" evidence="1">
    <location>
        <begin position="360"/>
        <end position="379"/>
    </location>
</feature>
<dbReference type="PANTHER" id="PTHR30373">
    <property type="entry name" value="UPF0603 PROTEIN YGCG"/>
    <property type="match status" value="1"/>
</dbReference>
<feature type="transmembrane region" description="Helical" evidence="2">
    <location>
        <begin position="221"/>
        <end position="246"/>
    </location>
</feature>
<keyword evidence="6" id="KW-1185">Reference proteome</keyword>
<dbReference type="InterPro" id="IPR007621">
    <property type="entry name" value="TPM_dom"/>
</dbReference>
<dbReference type="PRINTS" id="PR01228">
    <property type="entry name" value="EGGSHELL"/>
</dbReference>
<protein>
    <recommendedName>
        <fullName evidence="4">TPM domain-containing protein</fullName>
    </recommendedName>
</protein>
<dbReference type="AlphaFoldDB" id="K9VF73"/>
<keyword evidence="2" id="KW-0472">Membrane</keyword>
<gene>
    <name evidence="5" type="ORF">Osc7112_2113</name>
</gene>
<evidence type="ECO:0000313" key="6">
    <source>
        <dbReference type="Proteomes" id="UP000010478"/>
    </source>
</evidence>
<feature type="domain" description="TPM" evidence="4">
    <location>
        <begin position="46"/>
        <end position="170"/>
    </location>
</feature>
<evidence type="ECO:0000313" key="5">
    <source>
        <dbReference type="EMBL" id="AFZ06581.1"/>
    </source>
</evidence>
<dbReference type="Gene3D" id="3.10.310.50">
    <property type="match status" value="1"/>
</dbReference>
<evidence type="ECO:0000259" key="4">
    <source>
        <dbReference type="Pfam" id="PF04536"/>
    </source>
</evidence>